<evidence type="ECO:0000313" key="2">
    <source>
        <dbReference type="EMBL" id="RCW93392.1"/>
    </source>
</evidence>
<sequence>MRKLVILKSLIDFVWIVTCIPAIALLAFFTVYMFIEPKALELILNTDKSVVAPFSMVGQLFALLFIALAFVSIYCLYLFRKTLRYFQRVKPFHSDVIANFYKIGYLLTGVGVLTSLLVVIVELVFKGTFKIYLGLSPYLMLLCLGLFFMVLSEVFKIAKVAKEENDLTV</sequence>
<protein>
    <submittedName>
        <fullName evidence="2">DUF2975 family protein</fullName>
    </submittedName>
</protein>
<dbReference type="EMBL" id="QPJO01000001">
    <property type="protein sequence ID" value="RCW93392.1"/>
    <property type="molecule type" value="Genomic_DNA"/>
</dbReference>
<feature type="transmembrane region" description="Helical" evidence="1">
    <location>
        <begin position="55"/>
        <end position="79"/>
    </location>
</feature>
<proteinExistence type="predicted"/>
<organism evidence="2 3">
    <name type="scientific">Winogradskyella arenosi</name>
    <dbReference type="NCBI Taxonomy" id="533325"/>
    <lineage>
        <taxon>Bacteria</taxon>
        <taxon>Pseudomonadati</taxon>
        <taxon>Bacteroidota</taxon>
        <taxon>Flavobacteriia</taxon>
        <taxon>Flavobacteriales</taxon>
        <taxon>Flavobacteriaceae</taxon>
        <taxon>Winogradskyella</taxon>
    </lineage>
</organism>
<keyword evidence="1" id="KW-0472">Membrane</keyword>
<evidence type="ECO:0000256" key="1">
    <source>
        <dbReference type="SAM" id="Phobius"/>
    </source>
</evidence>
<dbReference type="InterPro" id="IPR021354">
    <property type="entry name" value="DUF2975"/>
</dbReference>
<keyword evidence="3" id="KW-1185">Reference proteome</keyword>
<keyword evidence="1" id="KW-0812">Transmembrane</keyword>
<reference evidence="2 3" key="1">
    <citation type="submission" date="2018-07" db="EMBL/GenBank/DDBJ databases">
        <title>Genomic Encyclopedia of Type Strains, Phase III (KMG-III): the genomes of soil and plant-associated and newly described type strains.</title>
        <authorList>
            <person name="Whitman W."/>
        </authorList>
    </citation>
    <scope>NUCLEOTIDE SEQUENCE [LARGE SCALE GENOMIC DNA]</scope>
    <source>
        <strain evidence="2 3">CECT 7958</strain>
    </source>
</reference>
<feature type="transmembrane region" description="Helical" evidence="1">
    <location>
        <begin position="131"/>
        <end position="151"/>
    </location>
</feature>
<dbReference type="Proteomes" id="UP000253436">
    <property type="component" value="Unassembled WGS sequence"/>
</dbReference>
<evidence type="ECO:0000313" key="3">
    <source>
        <dbReference type="Proteomes" id="UP000253436"/>
    </source>
</evidence>
<dbReference type="AlphaFoldDB" id="A0A368ZHZ5"/>
<dbReference type="OrthoDB" id="1448668at2"/>
<keyword evidence="1" id="KW-1133">Transmembrane helix</keyword>
<name>A0A368ZHZ5_9FLAO</name>
<dbReference type="RefSeq" id="WP_114307923.1">
    <property type="nucleotide sequence ID" value="NZ_QPJO01000001.1"/>
</dbReference>
<accession>A0A368ZHZ5</accession>
<feature type="transmembrane region" description="Helical" evidence="1">
    <location>
        <begin position="100"/>
        <end position="125"/>
    </location>
</feature>
<dbReference type="Pfam" id="PF11188">
    <property type="entry name" value="DUF2975"/>
    <property type="match status" value="1"/>
</dbReference>
<comment type="caution">
    <text evidence="2">The sequence shown here is derived from an EMBL/GenBank/DDBJ whole genome shotgun (WGS) entry which is preliminary data.</text>
</comment>
<gene>
    <name evidence="2" type="ORF">DFQ08_101186</name>
</gene>
<feature type="transmembrane region" description="Helical" evidence="1">
    <location>
        <begin position="12"/>
        <end position="35"/>
    </location>
</feature>